<feature type="domain" description="Phospholipid/glycerol acyltransferase" evidence="4">
    <location>
        <begin position="48"/>
        <end position="160"/>
    </location>
</feature>
<dbReference type="EMBL" id="AQGV01000012">
    <property type="protein sequence ID" value="MBE0367145.1"/>
    <property type="molecule type" value="Genomic_DNA"/>
</dbReference>
<proteinExistence type="predicted"/>
<gene>
    <name evidence="5" type="ORF">PAUR_a0456</name>
</gene>
<keyword evidence="3" id="KW-0012">Acyltransferase</keyword>
<organism evidence="5 6">
    <name type="scientific">Pseudoalteromonas aurantia 208</name>
    <dbReference type="NCBI Taxonomy" id="1314867"/>
    <lineage>
        <taxon>Bacteria</taxon>
        <taxon>Pseudomonadati</taxon>
        <taxon>Pseudomonadota</taxon>
        <taxon>Gammaproteobacteria</taxon>
        <taxon>Alteromonadales</taxon>
        <taxon>Pseudoalteromonadaceae</taxon>
        <taxon>Pseudoalteromonas</taxon>
    </lineage>
</organism>
<name>A0ABR9EA44_9GAMM</name>
<dbReference type="SMART" id="SM00563">
    <property type="entry name" value="PlsC"/>
    <property type="match status" value="1"/>
</dbReference>
<dbReference type="PANTHER" id="PTHR10434">
    <property type="entry name" value="1-ACYL-SN-GLYCEROL-3-PHOSPHATE ACYLTRANSFERASE"/>
    <property type="match status" value="1"/>
</dbReference>
<evidence type="ECO:0000313" key="6">
    <source>
        <dbReference type="Proteomes" id="UP000615755"/>
    </source>
</evidence>
<dbReference type="SUPFAM" id="SSF69593">
    <property type="entry name" value="Glycerol-3-phosphate (1)-acyltransferase"/>
    <property type="match status" value="1"/>
</dbReference>
<comment type="caution">
    <text evidence="5">The sequence shown here is derived from an EMBL/GenBank/DDBJ whole genome shotgun (WGS) entry which is preliminary data.</text>
</comment>
<evidence type="ECO:0000313" key="5">
    <source>
        <dbReference type="EMBL" id="MBE0367145.1"/>
    </source>
</evidence>
<dbReference type="PANTHER" id="PTHR10434:SF9">
    <property type="entry name" value="PHOSPHOLIPID_GLYCEROL ACYLTRANSFERASE DOMAIN-CONTAINING PROTEIN"/>
    <property type="match status" value="1"/>
</dbReference>
<dbReference type="Proteomes" id="UP000615755">
    <property type="component" value="Unassembled WGS sequence"/>
</dbReference>
<accession>A0ABR9EA44</accession>
<evidence type="ECO:0000259" key="4">
    <source>
        <dbReference type="SMART" id="SM00563"/>
    </source>
</evidence>
<evidence type="ECO:0000256" key="3">
    <source>
        <dbReference type="ARBA" id="ARBA00023315"/>
    </source>
</evidence>
<evidence type="ECO:0000256" key="1">
    <source>
        <dbReference type="ARBA" id="ARBA00005189"/>
    </source>
</evidence>
<dbReference type="Pfam" id="PF01553">
    <property type="entry name" value="Acyltransferase"/>
    <property type="match status" value="1"/>
</dbReference>
<comment type="pathway">
    <text evidence="1">Lipid metabolism.</text>
</comment>
<keyword evidence="2" id="KW-0808">Transferase</keyword>
<dbReference type="InterPro" id="IPR002123">
    <property type="entry name" value="Plipid/glycerol_acylTrfase"/>
</dbReference>
<dbReference type="RefSeq" id="WP_192506609.1">
    <property type="nucleotide sequence ID" value="NZ_AQGV01000012.1"/>
</dbReference>
<sequence length="200" mass="22338">MQHPLRQHQIPKEVPRTNNRFGQLIGSLILKAFGWQVTGEFPQSAKFIAAVAPHTSNWDFVIAIAVKFKFGLQVKFLGKHSIFIGPIGYILKRMGGIPVDRSATNGIVNQVTRIFHEQDALILGLAPEGTRKYTQQWKTGFIYMAHSANVPIVPMLIDYRSKAFVVLPAVTVTDDVPAELIRIKQQYPKSAAKYPAQVSD</sequence>
<evidence type="ECO:0000256" key="2">
    <source>
        <dbReference type="ARBA" id="ARBA00022679"/>
    </source>
</evidence>
<reference evidence="5 6" key="1">
    <citation type="submission" date="2015-03" db="EMBL/GenBank/DDBJ databases">
        <title>Genome sequence of Pseudoalteromonas aurantia.</title>
        <authorList>
            <person name="Xie B.-B."/>
            <person name="Rong J.-C."/>
            <person name="Qin Q.-L."/>
            <person name="Zhang Y.-Z."/>
        </authorList>
    </citation>
    <scope>NUCLEOTIDE SEQUENCE [LARGE SCALE GENOMIC DNA]</scope>
    <source>
        <strain evidence="5 6">208</strain>
    </source>
</reference>
<protein>
    <recommendedName>
        <fullName evidence="4">Phospholipid/glycerol acyltransferase domain-containing protein</fullName>
    </recommendedName>
</protein>
<keyword evidence="6" id="KW-1185">Reference proteome</keyword>